<evidence type="ECO:0000313" key="2">
    <source>
        <dbReference type="Proteomes" id="UP000015103"/>
    </source>
</evidence>
<sequence length="196" mass="23133">MTQEISTSTSDYSMLSQISLGAMGDTVLNESSNVFADDEMDSPSTVILPRRENYCFRCRTNLETRARMCRNCYNVRFNREEPNSNGFWKKPEFPTERRLWMPARPTRKLRKRRGVLGRRRSLLNRYLHFQDGMPSGIQHFNRLSTSSTRSLVSSESSFDFQRGRTDDWRTRKAVMQNQNFKRDFEKSNSNDRNDET</sequence>
<dbReference type="HOGENOM" id="CLU_1391796_0_0_1"/>
<reference evidence="1" key="1">
    <citation type="submission" date="2015-05" db="UniProtKB">
        <authorList>
            <consortium name="EnsemblMetazoa"/>
        </authorList>
    </citation>
    <scope>IDENTIFICATION</scope>
</reference>
<dbReference type="InParanoid" id="T1HFK5"/>
<organism evidence="1 2">
    <name type="scientific">Rhodnius prolixus</name>
    <name type="common">Triatomid bug</name>
    <dbReference type="NCBI Taxonomy" id="13249"/>
    <lineage>
        <taxon>Eukaryota</taxon>
        <taxon>Metazoa</taxon>
        <taxon>Ecdysozoa</taxon>
        <taxon>Arthropoda</taxon>
        <taxon>Hexapoda</taxon>
        <taxon>Insecta</taxon>
        <taxon>Pterygota</taxon>
        <taxon>Neoptera</taxon>
        <taxon>Paraneoptera</taxon>
        <taxon>Hemiptera</taxon>
        <taxon>Heteroptera</taxon>
        <taxon>Panheteroptera</taxon>
        <taxon>Cimicomorpha</taxon>
        <taxon>Reduviidae</taxon>
        <taxon>Triatominae</taxon>
        <taxon>Rhodnius</taxon>
    </lineage>
</organism>
<dbReference type="AlphaFoldDB" id="T1HFK5"/>
<keyword evidence="2" id="KW-1185">Reference proteome</keyword>
<protein>
    <submittedName>
        <fullName evidence="1">Uncharacterized protein</fullName>
    </submittedName>
</protein>
<proteinExistence type="predicted"/>
<dbReference type="VEuPathDB" id="VectorBase:RPRC002827"/>
<dbReference type="Proteomes" id="UP000015103">
    <property type="component" value="Unassembled WGS sequence"/>
</dbReference>
<name>T1HFK5_RHOPR</name>
<evidence type="ECO:0000313" key="1">
    <source>
        <dbReference type="EnsemblMetazoa" id="RPRC002827-PA"/>
    </source>
</evidence>
<dbReference type="EMBL" id="ACPB03010170">
    <property type="status" value="NOT_ANNOTATED_CDS"/>
    <property type="molecule type" value="Genomic_DNA"/>
</dbReference>
<accession>T1HFK5</accession>
<dbReference type="EnsemblMetazoa" id="RPRC002827-RA">
    <property type="protein sequence ID" value="RPRC002827-PA"/>
    <property type="gene ID" value="RPRC002827"/>
</dbReference>